<dbReference type="EMBL" id="KV919076">
    <property type="protein sequence ID" value="OSX72210.1"/>
    <property type="molecule type" value="Genomic_DNA"/>
</dbReference>
<dbReference type="AlphaFoldDB" id="A0A1X6NUM2"/>
<feature type="transmembrane region" description="Helical" evidence="1">
    <location>
        <begin position="74"/>
        <end position="97"/>
    </location>
</feature>
<protein>
    <submittedName>
        <fullName evidence="2">Uncharacterized protein</fullName>
    </submittedName>
</protein>
<organism evidence="2 3">
    <name type="scientific">Porphyra umbilicalis</name>
    <name type="common">Purple laver</name>
    <name type="synonym">Red alga</name>
    <dbReference type="NCBI Taxonomy" id="2786"/>
    <lineage>
        <taxon>Eukaryota</taxon>
        <taxon>Rhodophyta</taxon>
        <taxon>Bangiophyceae</taxon>
        <taxon>Bangiales</taxon>
        <taxon>Bangiaceae</taxon>
        <taxon>Porphyra</taxon>
    </lineage>
</organism>
<evidence type="ECO:0000313" key="3">
    <source>
        <dbReference type="Proteomes" id="UP000218209"/>
    </source>
</evidence>
<evidence type="ECO:0000256" key="1">
    <source>
        <dbReference type="SAM" id="Phobius"/>
    </source>
</evidence>
<feature type="non-terminal residue" evidence="2">
    <location>
        <position position="103"/>
    </location>
</feature>
<accession>A0A1X6NUM2</accession>
<evidence type="ECO:0000313" key="2">
    <source>
        <dbReference type="EMBL" id="OSX72210.1"/>
    </source>
</evidence>
<reference evidence="2 3" key="1">
    <citation type="submission" date="2017-03" db="EMBL/GenBank/DDBJ databases">
        <title>WGS assembly of Porphyra umbilicalis.</title>
        <authorList>
            <person name="Brawley S.H."/>
            <person name="Blouin N.A."/>
            <person name="Ficko-Blean E."/>
            <person name="Wheeler G.L."/>
            <person name="Lohr M."/>
            <person name="Goodson H.V."/>
            <person name="Jenkins J.W."/>
            <person name="Blaby-Haas C.E."/>
            <person name="Helliwell K.E."/>
            <person name="Chan C."/>
            <person name="Marriage T."/>
            <person name="Bhattacharya D."/>
            <person name="Klein A.S."/>
            <person name="Badis Y."/>
            <person name="Brodie J."/>
            <person name="Cao Y."/>
            <person name="Collen J."/>
            <person name="Dittami S.M."/>
            <person name="Gachon C.M."/>
            <person name="Green B.R."/>
            <person name="Karpowicz S."/>
            <person name="Kim J.W."/>
            <person name="Kudahl U."/>
            <person name="Lin S."/>
            <person name="Michel G."/>
            <person name="Mittag M."/>
            <person name="Olson B.J."/>
            <person name="Pangilinan J."/>
            <person name="Peng Y."/>
            <person name="Qiu H."/>
            <person name="Shu S."/>
            <person name="Singer J.T."/>
            <person name="Smith A.G."/>
            <person name="Sprecher B.N."/>
            <person name="Wagner V."/>
            <person name="Wang W."/>
            <person name="Wang Z.-Y."/>
            <person name="Yan J."/>
            <person name="Yarish C."/>
            <person name="Zoeuner-Riek S."/>
            <person name="Zhuang Y."/>
            <person name="Zou Y."/>
            <person name="Lindquist E.A."/>
            <person name="Grimwood J."/>
            <person name="Barry K."/>
            <person name="Rokhsar D.S."/>
            <person name="Schmutz J."/>
            <person name="Stiller J.W."/>
            <person name="Grossman A.R."/>
            <person name="Prochnik S.E."/>
        </authorList>
    </citation>
    <scope>NUCLEOTIDE SEQUENCE [LARGE SCALE GENOMIC DNA]</scope>
    <source>
        <strain evidence="2">4086291</strain>
    </source>
</reference>
<name>A0A1X6NUM2_PORUM</name>
<feature type="non-terminal residue" evidence="2">
    <location>
        <position position="1"/>
    </location>
</feature>
<keyword evidence="1" id="KW-0812">Transmembrane</keyword>
<gene>
    <name evidence="2" type="ORF">BU14_0457s0003</name>
</gene>
<proteinExistence type="predicted"/>
<keyword evidence="3" id="KW-1185">Reference proteome</keyword>
<dbReference type="Proteomes" id="UP000218209">
    <property type="component" value="Unassembled WGS sequence"/>
</dbReference>
<keyword evidence="1" id="KW-1133">Transmembrane helix</keyword>
<keyword evidence="1" id="KW-0472">Membrane</keyword>
<sequence length="103" mass="10729">PPWLIAATRTFPIWGSVALLALTRVRAVGVGDLLLRRHPHVTLDLRPAGALRVSASAVVSLSDAMTSGQSVSYAALYVPALCPCGLVSAATLAVWAARTRAPL</sequence>